<evidence type="ECO:0000256" key="6">
    <source>
        <dbReference type="ARBA" id="ARBA00023236"/>
    </source>
</evidence>
<dbReference type="PANTHER" id="PTHR30562:SF1">
    <property type="entry name" value="UVRABC SYSTEM PROTEIN C"/>
    <property type="match status" value="1"/>
</dbReference>
<evidence type="ECO:0000256" key="1">
    <source>
        <dbReference type="ARBA" id="ARBA00022490"/>
    </source>
</evidence>
<name>A0AAE3VIJ6_9BACT</name>
<evidence type="ECO:0000256" key="4">
    <source>
        <dbReference type="ARBA" id="ARBA00022881"/>
    </source>
</evidence>
<dbReference type="SMART" id="SM00465">
    <property type="entry name" value="GIYc"/>
    <property type="match status" value="1"/>
</dbReference>
<dbReference type="RefSeq" id="WP_307263636.1">
    <property type="nucleotide sequence ID" value="NZ_JAUSVL010000001.1"/>
</dbReference>
<dbReference type="InterPro" id="IPR036876">
    <property type="entry name" value="UVR_dom_sf"/>
</dbReference>
<dbReference type="SUPFAM" id="SSF47781">
    <property type="entry name" value="RuvA domain 2-like"/>
    <property type="match status" value="1"/>
</dbReference>
<evidence type="ECO:0000256" key="5">
    <source>
        <dbReference type="ARBA" id="ARBA00023204"/>
    </source>
</evidence>
<dbReference type="SUPFAM" id="SSF82771">
    <property type="entry name" value="GIY-YIG endonuclease"/>
    <property type="match status" value="1"/>
</dbReference>
<keyword evidence="5" id="KW-0234">DNA repair</keyword>
<dbReference type="GO" id="GO:0009432">
    <property type="term" value="P:SOS response"/>
    <property type="evidence" value="ECO:0007669"/>
    <property type="project" value="UniProtKB-KW"/>
</dbReference>
<accession>A0AAE3VIJ6</accession>
<dbReference type="PROSITE" id="PS50165">
    <property type="entry name" value="UVRC"/>
    <property type="match status" value="1"/>
</dbReference>
<comment type="caution">
    <text evidence="10">The sequence shown here is derived from an EMBL/GenBank/DDBJ whole genome shotgun (WGS) entry which is preliminary data.</text>
</comment>
<dbReference type="Pfam" id="PF08459">
    <property type="entry name" value="UvrC_RNaseH_dom"/>
    <property type="match status" value="1"/>
</dbReference>
<dbReference type="GO" id="GO:0006289">
    <property type="term" value="P:nucleotide-excision repair"/>
    <property type="evidence" value="ECO:0007669"/>
    <property type="project" value="InterPro"/>
</dbReference>
<keyword evidence="6" id="KW-0742">SOS response</keyword>
<organism evidence="10 11">
    <name type="scientific">Oligosphaera ethanolica</name>
    <dbReference type="NCBI Taxonomy" id="760260"/>
    <lineage>
        <taxon>Bacteria</taxon>
        <taxon>Pseudomonadati</taxon>
        <taxon>Lentisphaerota</taxon>
        <taxon>Oligosphaeria</taxon>
        <taxon>Oligosphaerales</taxon>
        <taxon>Oligosphaeraceae</taxon>
        <taxon>Oligosphaera</taxon>
    </lineage>
</organism>
<gene>
    <name evidence="10" type="ORF">J3R75_003304</name>
</gene>
<dbReference type="InterPro" id="IPR035901">
    <property type="entry name" value="GIY-YIG_endonuc_sf"/>
</dbReference>
<dbReference type="Gene3D" id="3.40.1440.10">
    <property type="entry name" value="GIY-YIG endonuclease"/>
    <property type="match status" value="1"/>
</dbReference>
<dbReference type="InterPro" id="IPR050066">
    <property type="entry name" value="UvrABC_protein_C"/>
</dbReference>
<dbReference type="CDD" id="cd10434">
    <property type="entry name" value="GIY-YIG_UvrC_Cho"/>
    <property type="match status" value="1"/>
</dbReference>
<dbReference type="PROSITE" id="PS50151">
    <property type="entry name" value="UVR"/>
    <property type="match status" value="1"/>
</dbReference>
<keyword evidence="11" id="KW-1185">Reference proteome</keyword>
<protein>
    <submittedName>
        <fullName evidence="10">Excinuclease ABC subunit C</fullName>
    </submittedName>
</protein>
<evidence type="ECO:0000259" key="7">
    <source>
        <dbReference type="PROSITE" id="PS50151"/>
    </source>
</evidence>
<feature type="domain" description="UvrC family homology region profile" evidence="9">
    <location>
        <begin position="214"/>
        <end position="371"/>
    </location>
</feature>
<feature type="domain" description="GIY-YIG" evidence="8">
    <location>
        <begin position="17"/>
        <end position="98"/>
    </location>
</feature>
<dbReference type="Gene3D" id="3.30.420.340">
    <property type="entry name" value="UvrC, RNAse H endonuclease domain"/>
    <property type="match status" value="1"/>
</dbReference>
<evidence type="ECO:0000259" key="9">
    <source>
        <dbReference type="PROSITE" id="PS50165"/>
    </source>
</evidence>
<evidence type="ECO:0000259" key="8">
    <source>
        <dbReference type="PROSITE" id="PS50164"/>
    </source>
</evidence>
<dbReference type="Gene3D" id="4.10.860.10">
    <property type="entry name" value="UVR domain"/>
    <property type="match status" value="1"/>
</dbReference>
<dbReference type="InterPro" id="IPR000305">
    <property type="entry name" value="GIY-YIG_endonuc"/>
</dbReference>
<reference evidence="10" key="1">
    <citation type="submission" date="2023-07" db="EMBL/GenBank/DDBJ databases">
        <title>Genomic Encyclopedia of Type Strains, Phase IV (KMG-IV): sequencing the most valuable type-strain genomes for metagenomic binning, comparative biology and taxonomic classification.</title>
        <authorList>
            <person name="Goeker M."/>
        </authorList>
    </citation>
    <scope>NUCLEOTIDE SEQUENCE</scope>
    <source>
        <strain evidence="10">DSM 24202</strain>
    </source>
</reference>
<dbReference type="InterPro" id="IPR001162">
    <property type="entry name" value="UvrC_RNase_H_dom"/>
</dbReference>
<dbReference type="Pfam" id="PF14520">
    <property type="entry name" value="HHH_5"/>
    <property type="match status" value="1"/>
</dbReference>
<dbReference type="Proteomes" id="UP001238163">
    <property type="component" value="Unassembled WGS sequence"/>
</dbReference>
<dbReference type="PROSITE" id="PS50164">
    <property type="entry name" value="GIY_YIG"/>
    <property type="match status" value="1"/>
</dbReference>
<feature type="domain" description="UVR" evidence="7">
    <location>
        <begin position="211"/>
        <end position="246"/>
    </location>
</feature>
<dbReference type="PANTHER" id="PTHR30562">
    <property type="entry name" value="UVRC/OXIDOREDUCTASE"/>
    <property type="match status" value="1"/>
</dbReference>
<dbReference type="InterPro" id="IPR038476">
    <property type="entry name" value="UvrC_RNase_H_dom_sf"/>
</dbReference>
<dbReference type="InterPro" id="IPR001943">
    <property type="entry name" value="UVR_dom"/>
</dbReference>
<dbReference type="EMBL" id="JAUSVL010000001">
    <property type="protein sequence ID" value="MDQ0291197.1"/>
    <property type="molecule type" value="Genomic_DNA"/>
</dbReference>
<dbReference type="Pfam" id="PF01541">
    <property type="entry name" value="GIY-YIG"/>
    <property type="match status" value="1"/>
</dbReference>
<dbReference type="Gene3D" id="1.10.150.20">
    <property type="entry name" value="5' to 3' exonuclease, C-terminal subdomain"/>
    <property type="match status" value="1"/>
</dbReference>
<dbReference type="FunFam" id="3.40.1440.10:FF:000001">
    <property type="entry name" value="UvrABC system protein C"/>
    <property type="match status" value="1"/>
</dbReference>
<dbReference type="InterPro" id="IPR010994">
    <property type="entry name" value="RuvA_2-like"/>
</dbReference>
<evidence type="ECO:0000313" key="11">
    <source>
        <dbReference type="Proteomes" id="UP001238163"/>
    </source>
</evidence>
<dbReference type="InterPro" id="IPR047296">
    <property type="entry name" value="GIY-YIG_UvrC_Cho"/>
</dbReference>
<keyword evidence="4" id="KW-0267">Excision nuclease</keyword>
<dbReference type="GO" id="GO:0009381">
    <property type="term" value="F:excinuclease ABC activity"/>
    <property type="evidence" value="ECO:0007669"/>
    <property type="project" value="InterPro"/>
</dbReference>
<dbReference type="Pfam" id="PF02151">
    <property type="entry name" value="UVR"/>
    <property type="match status" value="1"/>
</dbReference>
<proteinExistence type="predicted"/>
<keyword evidence="1" id="KW-0963">Cytoplasm</keyword>
<evidence type="ECO:0000313" key="10">
    <source>
        <dbReference type="EMBL" id="MDQ0291197.1"/>
    </source>
</evidence>
<dbReference type="GO" id="GO:0009380">
    <property type="term" value="C:excinuclease repair complex"/>
    <property type="evidence" value="ECO:0007669"/>
    <property type="project" value="TreeGrafter"/>
</dbReference>
<evidence type="ECO:0000256" key="3">
    <source>
        <dbReference type="ARBA" id="ARBA00022769"/>
    </source>
</evidence>
<sequence>MTEQPAQPIFRSQDVPREPGVYVYRNRAGEVIYVGKARNLRSRMSSYFRPSGIMRSDPRRRALIHSIASYEVFQVSSDSEALLLEERFIKEYTPRYNVLLRDDKRFLHICIDMSETYPRLGVARIRRDDNCLYFGPFPQAAALRATIEFLTKRWHLRSCLATEPNEETRRHCLEHVLRECSSPCIGAISPEEYRARFDEVLAVLRGEGAAGAMVAELSVEMQALAAEMRYEEAAALRDMISNLKVVLEPTRRFRSQTIARRSQPADMASVEALQEALGLAMPPLVMECFDMSNISGRMAVGSMVCFRNGRPASADYRRFRIRSEAAADDTAYMSEVLTRRYGRLLRESLPLPDLIILDGGQGQLNAALRVFAEIGMPPLPMLGLAKRDELVILPGRDEPLALARDGAALKLLQAIRDEAHRFANGYHRELRNKRIVDSILSDIPGIGAVRRQQLLQTFGSVRAMARLTPEELAAGAAGIGMETAQKIVDYLRQHLKN</sequence>
<dbReference type="AlphaFoldDB" id="A0AAE3VIJ6"/>
<evidence type="ECO:0000256" key="2">
    <source>
        <dbReference type="ARBA" id="ARBA00022763"/>
    </source>
</evidence>
<keyword evidence="2" id="KW-0227">DNA damage</keyword>
<dbReference type="SUPFAM" id="SSF46600">
    <property type="entry name" value="C-terminal UvrC-binding domain of UvrB"/>
    <property type="match status" value="1"/>
</dbReference>
<keyword evidence="3" id="KW-0228">DNA excision</keyword>